<dbReference type="HOGENOM" id="CLU_2254108_0_0_1"/>
<evidence type="ECO:0000313" key="1">
    <source>
        <dbReference type="EMBL" id="KEH33088.1"/>
    </source>
</evidence>
<reference evidence="1 3" key="1">
    <citation type="journal article" date="2011" name="Nature">
        <title>The Medicago genome provides insight into the evolution of rhizobial symbioses.</title>
        <authorList>
            <person name="Young N.D."/>
            <person name="Debelle F."/>
            <person name="Oldroyd G.E."/>
            <person name="Geurts R."/>
            <person name="Cannon S.B."/>
            <person name="Udvardi M.K."/>
            <person name="Benedito V.A."/>
            <person name="Mayer K.F."/>
            <person name="Gouzy J."/>
            <person name="Schoof H."/>
            <person name="Van de Peer Y."/>
            <person name="Proost S."/>
            <person name="Cook D.R."/>
            <person name="Meyers B.C."/>
            <person name="Spannagl M."/>
            <person name="Cheung F."/>
            <person name="De Mita S."/>
            <person name="Krishnakumar V."/>
            <person name="Gundlach H."/>
            <person name="Zhou S."/>
            <person name="Mudge J."/>
            <person name="Bharti A.K."/>
            <person name="Murray J.D."/>
            <person name="Naoumkina M.A."/>
            <person name="Rosen B."/>
            <person name="Silverstein K.A."/>
            <person name="Tang H."/>
            <person name="Rombauts S."/>
            <person name="Zhao P.X."/>
            <person name="Zhou P."/>
            <person name="Barbe V."/>
            <person name="Bardou P."/>
            <person name="Bechner M."/>
            <person name="Bellec A."/>
            <person name="Berger A."/>
            <person name="Berges H."/>
            <person name="Bidwell S."/>
            <person name="Bisseling T."/>
            <person name="Choisne N."/>
            <person name="Couloux A."/>
            <person name="Denny R."/>
            <person name="Deshpande S."/>
            <person name="Dai X."/>
            <person name="Doyle J.J."/>
            <person name="Dudez A.M."/>
            <person name="Farmer A.D."/>
            <person name="Fouteau S."/>
            <person name="Franken C."/>
            <person name="Gibelin C."/>
            <person name="Gish J."/>
            <person name="Goldstein S."/>
            <person name="Gonzalez A.J."/>
            <person name="Green P.J."/>
            <person name="Hallab A."/>
            <person name="Hartog M."/>
            <person name="Hua A."/>
            <person name="Humphray S.J."/>
            <person name="Jeong D.H."/>
            <person name="Jing Y."/>
            <person name="Jocker A."/>
            <person name="Kenton S.M."/>
            <person name="Kim D.J."/>
            <person name="Klee K."/>
            <person name="Lai H."/>
            <person name="Lang C."/>
            <person name="Lin S."/>
            <person name="Macmil S.L."/>
            <person name="Magdelenat G."/>
            <person name="Matthews L."/>
            <person name="McCorrison J."/>
            <person name="Monaghan E.L."/>
            <person name="Mun J.H."/>
            <person name="Najar F.Z."/>
            <person name="Nicholson C."/>
            <person name="Noirot C."/>
            <person name="O'Bleness M."/>
            <person name="Paule C.R."/>
            <person name="Poulain J."/>
            <person name="Prion F."/>
            <person name="Qin B."/>
            <person name="Qu C."/>
            <person name="Retzel E.F."/>
            <person name="Riddle C."/>
            <person name="Sallet E."/>
            <person name="Samain S."/>
            <person name="Samson N."/>
            <person name="Sanders I."/>
            <person name="Saurat O."/>
            <person name="Scarpelli C."/>
            <person name="Schiex T."/>
            <person name="Segurens B."/>
            <person name="Severin A.J."/>
            <person name="Sherrier D.J."/>
            <person name="Shi R."/>
            <person name="Sims S."/>
            <person name="Singer S.R."/>
            <person name="Sinharoy S."/>
            <person name="Sterck L."/>
            <person name="Viollet A."/>
            <person name="Wang B.B."/>
            <person name="Wang K."/>
            <person name="Wang M."/>
            <person name="Wang X."/>
            <person name="Warfsmann J."/>
            <person name="Weissenbach J."/>
            <person name="White D.D."/>
            <person name="White J.D."/>
            <person name="Wiley G.B."/>
            <person name="Wincker P."/>
            <person name="Xing Y."/>
            <person name="Yang L."/>
            <person name="Yao Z."/>
            <person name="Ying F."/>
            <person name="Zhai J."/>
            <person name="Zhou L."/>
            <person name="Zuber A."/>
            <person name="Denarie J."/>
            <person name="Dixon R.A."/>
            <person name="May G.D."/>
            <person name="Schwartz D.C."/>
            <person name="Rogers J."/>
            <person name="Quetier F."/>
            <person name="Town C.D."/>
            <person name="Roe B.A."/>
        </authorList>
    </citation>
    <scope>NUCLEOTIDE SEQUENCE [LARGE SCALE GENOMIC DNA]</scope>
    <source>
        <strain evidence="1">A17</strain>
        <strain evidence="2 3">cv. Jemalong A17</strain>
    </source>
</reference>
<gene>
    <name evidence="1" type="ordered locus">MTR_3g022185</name>
</gene>
<reference evidence="2" key="3">
    <citation type="submission" date="2015-04" db="UniProtKB">
        <authorList>
            <consortium name="EnsemblPlants"/>
        </authorList>
    </citation>
    <scope>IDENTIFICATION</scope>
    <source>
        <strain evidence="2">cv. Jemalong A17</strain>
    </source>
</reference>
<protein>
    <submittedName>
        <fullName evidence="1 2">Uncharacterized protein</fullName>
    </submittedName>
</protein>
<sequence>MRHIVANYYKRCVVVLTNLKVGNSESFFPQRGPPPPDEYLDQHELFRKLMAIESGNKPLKRQKESNKVAPILLDTPKKPKQQFEVISEDEEDSMSLDLLRSLGL</sequence>
<dbReference type="EnsemblPlants" id="KEH33088">
    <property type="protein sequence ID" value="KEH33088"/>
    <property type="gene ID" value="MTR_3g022185"/>
</dbReference>
<accession>A0A072UVH8</accession>
<name>A0A072UVH8_MEDTR</name>
<evidence type="ECO:0000313" key="3">
    <source>
        <dbReference type="Proteomes" id="UP000002051"/>
    </source>
</evidence>
<dbReference type="EMBL" id="CM001219">
    <property type="protein sequence ID" value="KEH33088.1"/>
    <property type="molecule type" value="Genomic_DNA"/>
</dbReference>
<reference evidence="1 3" key="2">
    <citation type="journal article" date="2014" name="BMC Genomics">
        <title>An improved genome release (version Mt4.0) for the model legume Medicago truncatula.</title>
        <authorList>
            <person name="Tang H."/>
            <person name="Krishnakumar V."/>
            <person name="Bidwell S."/>
            <person name="Rosen B."/>
            <person name="Chan A."/>
            <person name="Zhou S."/>
            <person name="Gentzbittel L."/>
            <person name="Childs K.L."/>
            <person name="Yandell M."/>
            <person name="Gundlach H."/>
            <person name="Mayer K.F."/>
            <person name="Schwartz D.C."/>
            <person name="Town C.D."/>
        </authorList>
    </citation>
    <scope>GENOME REANNOTATION</scope>
    <source>
        <strain evidence="1">A17</strain>
        <strain evidence="2 3">cv. Jemalong A17</strain>
    </source>
</reference>
<keyword evidence="3" id="KW-1185">Reference proteome</keyword>
<organism evidence="1 3">
    <name type="scientific">Medicago truncatula</name>
    <name type="common">Barrel medic</name>
    <name type="synonym">Medicago tribuloides</name>
    <dbReference type="NCBI Taxonomy" id="3880"/>
    <lineage>
        <taxon>Eukaryota</taxon>
        <taxon>Viridiplantae</taxon>
        <taxon>Streptophyta</taxon>
        <taxon>Embryophyta</taxon>
        <taxon>Tracheophyta</taxon>
        <taxon>Spermatophyta</taxon>
        <taxon>Magnoliopsida</taxon>
        <taxon>eudicotyledons</taxon>
        <taxon>Gunneridae</taxon>
        <taxon>Pentapetalae</taxon>
        <taxon>rosids</taxon>
        <taxon>fabids</taxon>
        <taxon>Fabales</taxon>
        <taxon>Fabaceae</taxon>
        <taxon>Papilionoideae</taxon>
        <taxon>50 kb inversion clade</taxon>
        <taxon>NPAAA clade</taxon>
        <taxon>Hologalegina</taxon>
        <taxon>IRL clade</taxon>
        <taxon>Trifolieae</taxon>
        <taxon>Medicago</taxon>
    </lineage>
</organism>
<dbReference type="Proteomes" id="UP000002051">
    <property type="component" value="Chromosome 3"/>
</dbReference>
<dbReference type="AlphaFoldDB" id="A0A072UVH8"/>
<evidence type="ECO:0000313" key="2">
    <source>
        <dbReference type="EnsemblPlants" id="KEH33088"/>
    </source>
</evidence>
<proteinExistence type="predicted"/>